<comment type="caution">
    <text evidence="2">The sequence shown here is derived from an EMBL/GenBank/DDBJ whole genome shotgun (WGS) entry which is preliminary data.</text>
</comment>
<proteinExistence type="predicted"/>
<dbReference type="RefSeq" id="WP_189628094.1">
    <property type="nucleotide sequence ID" value="NZ_BNAF01000020.1"/>
</dbReference>
<feature type="transmembrane region" description="Helical" evidence="1">
    <location>
        <begin position="82"/>
        <end position="104"/>
    </location>
</feature>
<keyword evidence="1" id="KW-1133">Transmembrane helix</keyword>
<feature type="transmembrane region" description="Helical" evidence="1">
    <location>
        <begin position="38"/>
        <end position="61"/>
    </location>
</feature>
<accession>A0ABQ3I2U5</accession>
<keyword evidence="1" id="KW-0812">Transmembrane</keyword>
<evidence type="ECO:0000313" key="3">
    <source>
        <dbReference type="Proteomes" id="UP000620550"/>
    </source>
</evidence>
<evidence type="ECO:0000256" key="1">
    <source>
        <dbReference type="SAM" id="Phobius"/>
    </source>
</evidence>
<sequence length="113" mass="13190">MFKISGVILVTLVFAFNIMFVSLVLYNGGVVDHNPYDYRYQMVLFCVLPIFLLLLLRYFYITNYDLVNTKSYLLGERRRGRFYVAAVCYVISSIVLTLGTIFYLGGRVNGWWK</sequence>
<organism evidence="2 3">
    <name type="scientific">Sphingobacterium griseoflavum</name>
    <dbReference type="NCBI Taxonomy" id="1474952"/>
    <lineage>
        <taxon>Bacteria</taxon>
        <taxon>Pseudomonadati</taxon>
        <taxon>Bacteroidota</taxon>
        <taxon>Sphingobacteriia</taxon>
        <taxon>Sphingobacteriales</taxon>
        <taxon>Sphingobacteriaceae</taxon>
        <taxon>Sphingobacterium</taxon>
    </lineage>
</organism>
<keyword evidence="1" id="KW-0472">Membrane</keyword>
<feature type="transmembrane region" description="Helical" evidence="1">
    <location>
        <begin position="7"/>
        <end position="26"/>
    </location>
</feature>
<reference evidence="3" key="1">
    <citation type="journal article" date="2019" name="Int. J. Syst. Evol. Microbiol.">
        <title>The Global Catalogue of Microorganisms (GCM) 10K type strain sequencing project: providing services to taxonomists for standard genome sequencing and annotation.</title>
        <authorList>
            <consortium name="The Broad Institute Genomics Platform"/>
            <consortium name="The Broad Institute Genome Sequencing Center for Infectious Disease"/>
            <person name="Wu L."/>
            <person name="Ma J."/>
        </authorList>
    </citation>
    <scope>NUCLEOTIDE SEQUENCE [LARGE SCALE GENOMIC DNA]</scope>
    <source>
        <strain evidence="3">CGMCC 1.12966</strain>
    </source>
</reference>
<dbReference type="EMBL" id="BNAF01000020">
    <property type="protein sequence ID" value="GHE49512.1"/>
    <property type="molecule type" value="Genomic_DNA"/>
</dbReference>
<gene>
    <name evidence="2" type="ORF">GCM10017764_35620</name>
</gene>
<dbReference type="Proteomes" id="UP000620550">
    <property type="component" value="Unassembled WGS sequence"/>
</dbReference>
<name>A0ABQ3I2U5_9SPHI</name>
<evidence type="ECO:0000313" key="2">
    <source>
        <dbReference type="EMBL" id="GHE49512.1"/>
    </source>
</evidence>
<keyword evidence="3" id="KW-1185">Reference proteome</keyword>
<protein>
    <submittedName>
        <fullName evidence="2">Uncharacterized protein</fullName>
    </submittedName>
</protein>